<proteinExistence type="predicted"/>
<dbReference type="AlphaFoldDB" id="A0A227JD18"/>
<evidence type="ECO:0000313" key="2">
    <source>
        <dbReference type="EMBL" id="OXE32325.1"/>
    </source>
</evidence>
<dbReference type="InterPro" id="IPR018647">
    <property type="entry name" value="SLFN_3-like_DNA/RNA_helicase"/>
</dbReference>
<sequence>MPLQLASQLITSLSKPGFYDVLQWANGEFYRQPSILHGTAQVFFDAKIPTLKTSAGENIDQARAALFKLYQHARDTQQRYVVVVHGRPGAGKTLLGISSVAEIARSESAKQSEPIFLSGNGPLVQVLQHTLDYSGKQSVGRKGDKVIDGRVMIQDLLPFKKDLKRSLTSRRETFVVFDEAQRAWDKASPRESQSQSELMLFCNWLAGQPFGVLVLLVGDGQAIHRNEMQLEQMLADLDAAIRAQNGKVIPIM</sequence>
<accession>A0A227JD18</accession>
<dbReference type="Gene3D" id="3.40.50.300">
    <property type="entry name" value="P-loop containing nucleotide triphosphate hydrolases"/>
    <property type="match status" value="1"/>
</dbReference>
<dbReference type="EMBL" id="NIXT01000719">
    <property type="protein sequence ID" value="OXE32325.1"/>
    <property type="molecule type" value="Genomic_DNA"/>
</dbReference>
<dbReference type="Proteomes" id="UP000214596">
    <property type="component" value="Unassembled WGS sequence"/>
</dbReference>
<protein>
    <recommendedName>
        <fullName evidence="1">Schlafen group 3-like DNA/RNA helicase domain-containing protein</fullName>
    </recommendedName>
</protein>
<evidence type="ECO:0000259" key="1">
    <source>
        <dbReference type="Pfam" id="PF09848"/>
    </source>
</evidence>
<evidence type="ECO:0000313" key="3">
    <source>
        <dbReference type="Proteomes" id="UP000214596"/>
    </source>
</evidence>
<dbReference type="Pfam" id="PF09848">
    <property type="entry name" value="SLFN-g3_helicase"/>
    <property type="match status" value="1"/>
</dbReference>
<organism evidence="2 3">
    <name type="scientific">Vibrio parahaemolyticus</name>
    <dbReference type="NCBI Taxonomy" id="670"/>
    <lineage>
        <taxon>Bacteria</taxon>
        <taxon>Pseudomonadati</taxon>
        <taxon>Pseudomonadota</taxon>
        <taxon>Gammaproteobacteria</taxon>
        <taxon>Vibrionales</taxon>
        <taxon>Vibrionaceae</taxon>
        <taxon>Vibrio</taxon>
    </lineage>
</organism>
<dbReference type="InterPro" id="IPR027417">
    <property type="entry name" value="P-loop_NTPase"/>
</dbReference>
<feature type="domain" description="Schlafen group 3-like DNA/RNA helicase" evidence="1">
    <location>
        <begin position="80"/>
        <end position="239"/>
    </location>
</feature>
<dbReference type="SUPFAM" id="SSF52540">
    <property type="entry name" value="P-loop containing nucleoside triphosphate hydrolases"/>
    <property type="match status" value="1"/>
</dbReference>
<name>A0A227JD18_VIBPH</name>
<reference evidence="2 3" key="1">
    <citation type="journal article" date="2017" name="Appl. Environ. Microbiol.">
        <title>Parallel evolution of two clades of a major Atlantic endemic Vibrio parahaemolyticus pathogen lineage by independent acquisition of related pathogenicity islands.</title>
        <authorList>
            <person name="Xu F."/>
            <person name="Gonzalez-Escalona N."/>
            <person name="Drees K.P."/>
            <person name="Sebra R.P."/>
            <person name="Cooper V.S."/>
            <person name="Jones S.H."/>
            <person name="Whistler C.A."/>
        </authorList>
    </citation>
    <scope>NUCLEOTIDE SEQUENCE [LARGE SCALE GENOMIC DNA]</scope>
    <source>
        <strain evidence="2 3">MAVP-3</strain>
    </source>
</reference>
<feature type="non-terminal residue" evidence="2">
    <location>
        <position position="252"/>
    </location>
</feature>
<comment type="caution">
    <text evidence="2">The sequence shown here is derived from an EMBL/GenBank/DDBJ whole genome shotgun (WGS) entry which is preliminary data.</text>
</comment>
<gene>
    <name evidence="2" type="ORF">CA163_13285</name>
</gene>